<name>A0A1H8HSW0_9PROT</name>
<evidence type="ECO:0000313" key="2">
    <source>
        <dbReference type="Proteomes" id="UP000199459"/>
    </source>
</evidence>
<dbReference type="Proteomes" id="UP000199459">
    <property type="component" value="Unassembled WGS sequence"/>
</dbReference>
<gene>
    <name evidence="1" type="ORF">SAMN05216325_1268</name>
</gene>
<sequence length="183" mass="21046">MIIKNNMIVEDEWQVLRSNEQNTADAITVPEGKVIVPLKVWHAQRERLLPRQQQGEIGVLFSSEERPEDLKNDVQGFPVIAVDFPVFSDGRGYSIAYNLRARLGYSGELRAIGDVLRDQLFYMRRVGFDAFATRPDRDIHEAVKGFEVFSEVYQSSVNQKLPLFKRAHRKGKMSVEALNDRNH</sequence>
<proteinExistence type="predicted"/>
<dbReference type="STRING" id="917.SAMN05216326_12914"/>
<reference evidence="1 2" key="1">
    <citation type="submission" date="2016-10" db="EMBL/GenBank/DDBJ databases">
        <authorList>
            <person name="de Groot N.N."/>
        </authorList>
    </citation>
    <scope>NUCLEOTIDE SEQUENCE [LARGE SCALE GENOMIC DNA]</scope>
    <source>
        <strain evidence="1 2">Nm22</strain>
    </source>
</reference>
<dbReference type="PIRSF" id="PIRSF030820">
    <property type="entry name" value="UCP030820"/>
    <property type="match status" value="1"/>
</dbReference>
<dbReference type="AlphaFoldDB" id="A0A1H8HSW0"/>
<accession>A0A1H8HSW0</accession>
<evidence type="ECO:0000313" key="1">
    <source>
        <dbReference type="EMBL" id="SEN58996.1"/>
    </source>
</evidence>
<dbReference type="InterPro" id="IPR008318">
    <property type="entry name" value="UCP030820"/>
</dbReference>
<dbReference type="RefSeq" id="WP_090634225.1">
    <property type="nucleotide sequence ID" value="NZ_FOCP01000026.1"/>
</dbReference>
<dbReference type="Pfam" id="PF06073">
    <property type="entry name" value="DUF934"/>
    <property type="match status" value="1"/>
</dbReference>
<protein>
    <submittedName>
        <fullName evidence="1">Uncharacterized conserved protein, DUF934 family</fullName>
    </submittedName>
</protein>
<dbReference type="EMBL" id="FOCP01000026">
    <property type="protein sequence ID" value="SEN58996.1"/>
    <property type="molecule type" value="Genomic_DNA"/>
</dbReference>
<organism evidence="1 2">
    <name type="scientific">Nitrosomonas marina</name>
    <dbReference type="NCBI Taxonomy" id="917"/>
    <lineage>
        <taxon>Bacteria</taxon>
        <taxon>Pseudomonadati</taxon>
        <taxon>Pseudomonadota</taxon>
        <taxon>Betaproteobacteria</taxon>
        <taxon>Nitrosomonadales</taxon>
        <taxon>Nitrosomonadaceae</taxon>
        <taxon>Nitrosomonas</taxon>
    </lineage>
</organism>
<dbReference type="OrthoDB" id="9800421at2"/>